<keyword evidence="2" id="KW-1185">Reference proteome</keyword>
<proteinExistence type="predicted"/>
<evidence type="ECO:0000313" key="2">
    <source>
        <dbReference type="Proteomes" id="UP000184275"/>
    </source>
</evidence>
<evidence type="ECO:0000313" key="1">
    <source>
        <dbReference type="EMBL" id="SHK27360.1"/>
    </source>
</evidence>
<dbReference type="AlphaFoldDB" id="A0A1M6R4N6"/>
<organism evidence="1 2">
    <name type="scientific">Fibrobacter intestinalis</name>
    <dbReference type="NCBI Taxonomy" id="28122"/>
    <lineage>
        <taxon>Bacteria</taxon>
        <taxon>Pseudomonadati</taxon>
        <taxon>Fibrobacterota</taxon>
        <taxon>Fibrobacteria</taxon>
        <taxon>Fibrobacterales</taxon>
        <taxon>Fibrobacteraceae</taxon>
        <taxon>Fibrobacter</taxon>
    </lineage>
</organism>
<name>A0A1M6R4N6_9BACT</name>
<protein>
    <recommendedName>
        <fullName evidence="3">LPP20 lipoprotein</fullName>
    </recommendedName>
</protein>
<accession>A0A1M6R4N6</accession>
<dbReference type="Proteomes" id="UP000184275">
    <property type="component" value="Unassembled WGS sequence"/>
</dbReference>
<evidence type="ECO:0008006" key="3">
    <source>
        <dbReference type="Google" id="ProtNLM"/>
    </source>
</evidence>
<dbReference type="EMBL" id="FRAW01000003">
    <property type="protein sequence ID" value="SHK27360.1"/>
    <property type="molecule type" value="Genomic_DNA"/>
</dbReference>
<gene>
    <name evidence="1" type="ORF">SAMN05720469_103107</name>
</gene>
<sequence length="407" mass="45737">MKFIFVFILPFFGLINLAFASNIVKYVGSSTISQEEANNIAIAGIAKQIVANVSTSEQMIAEDITRGNKSESQEKYSAIQNIQSELSLKWIRLEVLPKSGSEFKARAILNMDEVESAMLLRMQELQEEISIHESKGMEALKIRNYKKSSDELMTAIPKVFIYNEMLDVLSKLKPIKSSIKLNHRLHELEEQLISKLNFVKVGIDSSSLKYSEGFFSFDVNVFDDLGPLSGLPIKILQGSKILMNRQTQQDGVAHFELNKFSKKGNTLSLLCLLDLPEGLLKKSGLNQGIRLTYEYKKKENQSGVATKNEESFFLICPYHDGICKATSNFLRKHGISLENDSSLKKIHFSYGKSIQRTIKSAGVDIITYDFSLCLNNEIFSFCKNLTAAGKSEADALEKALKKIKKLE</sequence>
<reference evidence="2" key="1">
    <citation type="submission" date="2016-11" db="EMBL/GenBank/DDBJ databases">
        <authorList>
            <person name="Varghese N."/>
            <person name="Submissions S."/>
        </authorList>
    </citation>
    <scope>NUCLEOTIDE SEQUENCE [LARGE SCALE GENOMIC DNA]</scope>
    <source>
        <strain evidence="2">UWOS</strain>
    </source>
</reference>